<dbReference type="CDD" id="cd00513">
    <property type="entry name" value="Ribosomal_L32_L32e"/>
    <property type="match status" value="1"/>
</dbReference>
<dbReference type="PANTHER" id="PTHR23413">
    <property type="entry name" value="60S RIBOSOMAL PROTEIN L32 AND DNA-DIRECTED RNA POLYMERASE II, SUBUNIT N"/>
    <property type="match status" value="1"/>
</dbReference>
<comment type="similarity">
    <text evidence="1">Belongs to the eukaryotic ribosomal protein eL32 family.</text>
</comment>
<dbReference type="PANTHER" id="PTHR23413:SF1">
    <property type="entry name" value="RIBOSOMAL PROTEIN L32"/>
    <property type="match status" value="1"/>
</dbReference>
<reference evidence="5 6" key="1">
    <citation type="submission" date="2019-01" db="EMBL/GenBank/DDBJ databases">
        <title>Intercellular communication is required for trap formation in the nematode-trapping fungus Duddingtonia flagrans.</title>
        <authorList>
            <person name="Youssar L."/>
            <person name="Wernet V."/>
            <person name="Hensel N."/>
            <person name="Hildebrandt H.-G."/>
            <person name="Fischer R."/>
        </authorList>
    </citation>
    <scope>NUCLEOTIDE SEQUENCE [LARGE SCALE GENOMIC DNA]</scope>
    <source>
        <strain evidence="5 6">CBS H-5679</strain>
    </source>
</reference>
<dbReference type="RefSeq" id="XP_067490122.1">
    <property type="nucleotide sequence ID" value="XM_067635722.1"/>
</dbReference>
<evidence type="ECO:0000256" key="2">
    <source>
        <dbReference type="ARBA" id="ARBA00022980"/>
    </source>
</evidence>
<evidence type="ECO:0008006" key="7">
    <source>
        <dbReference type="Google" id="ProtNLM"/>
    </source>
</evidence>
<keyword evidence="2" id="KW-0689">Ribosomal protein</keyword>
<dbReference type="InterPro" id="IPR036351">
    <property type="entry name" value="Ribosomal_eL32_sf"/>
</dbReference>
<proteinExistence type="inferred from homology"/>
<keyword evidence="6" id="KW-1185">Reference proteome</keyword>
<dbReference type="InterPro" id="IPR001515">
    <property type="entry name" value="Ribosomal_eL32"/>
</dbReference>
<dbReference type="EMBL" id="SAEB01000007">
    <property type="protein sequence ID" value="RVD84578.1"/>
    <property type="molecule type" value="Genomic_DNA"/>
</dbReference>
<comment type="caution">
    <text evidence="5">The sequence shown here is derived from an EMBL/GenBank/DDBJ whole genome shotgun (WGS) entry which is preliminary data.</text>
</comment>
<evidence type="ECO:0000256" key="4">
    <source>
        <dbReference type="SAM" id="MobiDB-lite"/>
    </source>
</evidence>
<organism evidence="5 6">
    <name type="scientific">Arthrobotrys flagrans</name>
    <name type="common">Nematode-trapping fungus</name>
    <name type="synonym">Trichothecium flagrans</name>
    <dbReference type="NCBI Taxonomy" id="97331"/>
    <lineage>
        <taxon>Eukaryota</taxon>
        <taxon>Fungi</taxon>
        <taxon>Dikarya</taxon>
        <taxon>Ascomycota</taxon>
        <taxon>Pezizomycotina</taxon>
        <taxon>Orbiliomycetes</taxon>
        <taxon>Orbiliales</taxon>
        <taxon>Orbiliaceae</taxon>
        <taxon>Arthrobotrys</taxon>
    </lineage>
</organism>
<dbReference type="AlphaFoldDB" id="A0A437A013"/>
<accession>A0A437A013</accession>
<evidence type="ECO:0000256" key="3">
    <source>
        <dbReference type="ARBA" id="ARBA00023274"/>
    </source>
</evidence>
<dbReference type="GO" id="GO:0006412">
    <property type="term" value="P:translation"/>
    <property type="evidence" value="ECO:0007669"/>
    <property type="project" value="InterPro"/>
</dbReference>
<feature type="region of interest" description="Disordered" evidence="4">
    <location>
        <begin position="1"/>
        <end position="34"/>
    </location>
</feature>
<sequence>MITLKAHPPTSTADDSPTPLSMIPSTGMRRHRRTSLVHCRDSNIIQDDFRQARPNRQEAQEEVQPTPVGPLQAAMPKIGYGSNKKTRHLTPSGHKAFLVHNVNDVDLLLMHNHTFAAEISHAVSSRKRIDIIAKAKALGVKVTNPKGRVTTDV</sequence>
<dbReference type="Proteomes" id="UP000283090">
    <property type="component" value="Unassembled WGS sequence"/>
</dbReference>
<dbReference type="GO" id="GO:0003735">
    <property type="term" value="F:structural constituent of ribosome"/>
    <property type="evidence" value="ECO:0007669"/>
    <property type="project" value="InterPro"/>
</dbReference>
<name>A0A437A013_ARTFL</name>
<evidence type="ECO:0000256" key="1">
    <source>
        <dbReference type="ARBA" id="ARBA00008431"/>
    </source>
</evidence>
<dbReference type="GeneID" id="93588632"/>
<evidence type="ECO:0000313" key="6">
    <source>
        <dbReference type="Proteomes" id="UP000283090"/>
    </source>
</evidence>
<gene>
    <name evidence="5" type="ORF">DFL_006321</name>
</gene>
<dbReference type="OrthoDB" id="268693at2759"/>
<protein>
    <recommendedName>
        <fullName evidence="7">Ribosomal protein L32e</fullName>
    </recommendedName>
</protein>
<feature type="compositionally biased region" description="Low complexity" evidence="4">
    <location>
        <begin position="8"/>
        <end position="19"/>
    </location>
</feature>
<dbReference type="SUPFAM" id="SSF52042">
    <property type="entry name" value="Ribosomal protein L32e"/>
    <property type="match status" value="1"/>
</dbReference>
<evidence type="ECO:0000313" key="5">
    <source>
        <dbReference type="EMBL" id="RVD84578.1"/>
    </source>
</evidence>
<dbReference type="SMART" id="SM01393">
    <property type="entry name" value="Ribosomal_L32e"/>
    <property type="match status" value="1"/>
</dbReference>
<dbReference type="GO" id="GO:0022625">
    <property type="term" value="C:cytosolic large ribosomal subunit"/>
    <property type="evidence" value="ECO:0007669"/>
    <property type="project" value="TreeGrafter"/>
</dbReference>
<dbReference type="Pfam" id="PF01655">
    <property type="entry name" value="Ribosomal_L32e"/>
    <property type="match status" value="1"/>
</dbReference>
<keyword evidence="3" id="KW-0687">Ribonucleoprotein</keyword>
<dbReference type="STRING" id="97331.A0A437A013"/>
<dbReference type="VEuPathDB" id="FungiDB:DFL_006321"/>